<evidence type="ECO:0000313" key="5">
    <source>
        <dbReference type="Proteomes" id="UP000078200"/>
    </source>
</evidence>
<dbReference type="GO" id="GO:0000956">
    <property type="term" value="P:nuclear-transcribed mRNA catabolic process"/>
    <property type="evidence" value="ECO:0007669"/>
    <property type="project" value="TreeGrafter"/>
</dbReference>
<dbReference type="VEuPathDB" id="VectorBase:GAUT014691"/>
<dbReference type="EnsemblMetazoa" id="GAUT014691-RA">
    <property type="protein sequence ID" value="GAUT014691-PA"/>
    <property type="gene ID" value="GAUT014691"/>
</dbReference>
<keyword evidence="2" id="KW-0479">Metal-binding</keyword>
<comment type="similarity">
    <text evidence="1 2">Belongs to the DXO/Dom3Z family.</text>
</comment>
<proteinExistence type="inferred from homology"/>
<accession>A0A1A9UTC6</accession>
<evidence type="ECO:0000259" key="3">
    <source>
        <dbReference type="Pfam" id="PF08652"/>
    </source>
</evidence>
<keyword evidence="2" id="KW-0539">Nucleus</keyword>
<dbReference type="GO" id="GO:0034353">
    <property type="term" value="F:mRNA 5'-diphosphatase activity"/>
    <property type="evidence" value="ECO:0007669"/>
    <property type="project" value="TreeGrafter"/>
</dbReference>
<dbReference type="Proteomes" id="UP000078200">
    <property type="component" value="Unassembled WGS sequence"/>
</dbReference>
<dbReference type="InterPro" id="IPR013961">
    <property type="entry name" value="RAI1"/>
</dbReference>
<name>A0A1A9UTC6_GLOAU</name>
<dbReference type="InterPro" id="IPR039039">
    <property type="entry name" value="RAI1-like_fam"/>
</dbReference>
<dbReference type="GO" id="GO:0110155">
    <property type="term" value="P:NAD-cap decapping"/>
    <property type="evidence" value="ECO:0007669"/>
    <property type="project" value="TreeGrafter"/>
</dbReference>
<dbReference type="GO" id="GO:0005829">
    <property type="term" value="C:cytosol"/>
    <property type="evidence" value="ECO:0007669"/>
    <property type="project" value="TreeGrafter"/>
</dbReference>
<dbReference type="Pfam" id="PF08652">
    <property type="entry name" value="RAI1"/>
    <property type="match status" value="1"/>
</dbReference>
<organism evidence="4 5">
    <name type="scientific">Glossina austeni</name>
    <name type="common">Savannah tsetse fly</name>
    <dbReference type="NCBI Taxonomy" id="7395"/>
    <lineage>
        <taxon>Eukaryota</taxon>
        <taxon>Metazoa</taxon>
        <taxon>Ecdysozoa</taxon>
        <taxon>Arthropoda</taxon>
        <taxon>Hexapoda</taxon>
        <taxon>Insecta</taxon>
        <taxon>Pterygota</taxon>
        <taxon>Neoptera</taxon>
        <taxon>Endopterygota</taxon>
        <taxon>Diptera</taxon>
        <taxon>Brachycera</taxon>
        <taxon>Muscomorpha</taxon>
        <taxon>Hippoboscoidea</taxon>
        <taxon>Glossinidae</taxon>
        <taxon>Glossina</taxon>
    </lineage>
</organism>
<dbReference type="GO" id="GO:0005634">
    <property type="term" value="C:nucleus"/>
    <property type="evidence" value="ECO:0007669"/>
    <property type="project" value="UniProtKB-SubCell"/>
</dbReference>
<sequence length="366" mass="43235">MADEFKFFLTIPTLRDEHRHSTIKEQYFKKPQLVSFMKADYGKCTKAPSMRYLHLPNSSAYPLDLCEGYDVHKFRKSFMYKRYLELVLDWAMSPKGRQYVEESVDKTLIYIRRGSLAKMMLSPLMLGHSMNNWILFVSRYNKNLYMCLDKEDESTVEKTPPMYHHTRLNQLLFSESQRLPPNTTNPSDDNVGYIAVHTSSMGRYNLIYSGEVQGIKAEEEIEDLNDMEALNACEYVMSKQMWQTLPYFHKFSKFSSWWVHAYLSNCKSIYVAQKARDGIVEEPIKHTIVRSIPRDYEFSPGLIIGFFHHLLEMIENLMSKIDSLETVYEFRFNSFERTVRYNAHFGNRSKIIISSDYVKFINKRNK</sequence>
<dbReference type="PANTHER" id="PTHR12395:SF9">
    <property type="entry name" value="DECAPPING AND EXORIBONUCLEASE PROTEIN"/>
    <property type="match status" value="1"/>
</dbReference>
<comment type="cofactor">
    <cofactor evidence="2">
        <name>a divalent metal cation</name>
        <dbReference type="ChEBI" id="CHEBI:60240"/>
    </cofactor>
</comment>
<dbReference type="AlphaFoldDB" id="A0A1A9UTC6"/>
<dbReference type="EC" id="3.6.1.-" evidence="2"/>
<keyword evidence="5" id="KW-1185">Reference proteome</keyword>
<comment type="function">
    <text evidence="2">Decapping enzyme for NAD-capped RNAs: specifically hydrolyzes the nicotinamide adenine dinucleotide (NAD) cap from a subset of RNAs by removing the entire NAD moiety from the 5'-end of an NAD-capped RNA.</text>
</comment>
<comment type="subcellular location">
    <subcellularLocation>
        <location evidence="2">Nucleus</location>
    </subcellularLocation>
</comment>
<evidence type="ECO:0000256" key="1">
    <source>
        <dbReference type="ARBA" id="ARBA00006562"/>
    </source>
</evidence>
<keyword evidence="2" id="KW-0378">Hydrolase</keyword>
<keyword evidence="2" id="KW-0694">RNA-binding</keyword>
<dbReference type="STRING" id="7395.A0A1A9UTC6"/>
<protein>
    <recommendedName>
        <fullName evidence="2">Decapping nuclease</fullName>
        <ecNumber evidence="2">3.6.1.-</ecNumber>
    </recommendedName>
</protein>
<dbReference type="GO" id="GO:0046872">
    <property type="term" value="F:metal ion binding"/>
    <property type="evidence" value="ECO:0007669"/>
    <property type="project" value="UniProtKB-KW"/>
</dbReference>
<feature type="domain" description="RAI1-like" evidence="3">
    <location>
        <begin position="46"/>
        <end position="344"/>
    </location>
</feature>
<dbReference type="GO" id="GO:0003723">
    <property type="term" value="F:RNA binding"/>
    <property type="evidence" value="ECO:0007669"/>
    <property type="project" value="UniProtKB-KW"/>
</dbReference>
<reference evidence="4" key="1">
    <citation type="submission" date="2020-05" db="UniProtKB">
        <authorList>
            <consortium name="EnsemblMetazoa"/>
        </authorList>
    </citation>
    <scope>IDENTIFICATION</scope>
    <source>
        <strain evidence="4">TTRI</strain>
    </source>
</reference>
<dbReference type="GO" id="GO:0000166">
    <property type="term" value="F:nucleotide binding"/>
    <property type="evidence" value="ECO:0007669"/>
    <property type="project" value="UniProtKB-KW"/>
</dbReference>
<evidence type="ECO:0000256" key="2">
    <source>
        <dbReference type="RuleBase" id="RU367113"/>
    </source>
</evidence>
<dbReference type="PANTHER" id="PTHR12395">
    <property type="entry name" value="DOM-3 RELATED"/>
    <property type="match status" value="1"/>
</dbReference>
<evidence type="ECO:0000313" key="4">
    <source>
        <dbReference type="EnsemblMetazoa" id="GAUT014691-PA"/>
    </source>
</evidence>
<keyword evidence="2" id="KW-0547">Nucleotide-binding</keyword>
<dbReference type="GO" id="GO:0004518">
    <property type="term" value="F:nuclease activity"/>
    <property type="evidence" value="ECO:0007669"/>
    <property type="project" value="UniProtKB-KW"/>
</dbReference>
<keyword evidence="2" id="KW-0540">Nuclease</keyword>